<feature type="region of interest" description="Disordered" evidence="2">
    <location>
        <begin position="67"/>
        <end position="102"/>
    </location>
</feature>
<evidence type="ECO:0000313" key="4">
    <source>
        <dbReference type="EMBL" id="QNS02386.1"/>
    </source>
</evidence>
<name>A0A7H1B0Y1_9ACTN</name>
<feature type="region of interest" description="Disordered" evidence="2">
    <location>
        <begin position="314"/>
        <end position="337"/>
    </location>
</feature>
<gene>
    <name evidence="4" type="ORF">IAG42_01340</name>
</gene>
<proteinExistence type="predicted"/>
<dbReference type="InterPro" id="IPR043504">
    <property type="entry name" value="Peptidase_S1_PA_chymotrypsin"/>
</dbReference>
<feature type="chain" id="PRO_5029018292" description="Peptidase" evidence="3">
    <location>
        <begin position="32"/>
        <end position="368"/>
    </location>
</feature>
<dbReference type="PANTHER" id="PTHR15462">
    <property type="entry name" value="SERINE PROTEASE"/>
    <property type="match status" value="1"/>
</dbReference>
<dbReference type="RefSeq" id="WP_188335141.1">
    <property type="nucleotide sequence ID" value="NZ_CP061281.1"/>
</dbReference>
<dbReference type="PANTHER" id="PTHR15462:SF8">
    <property type="entry name" value="SERINE PROTEASE"/>
    <property type="match status" value="1"/>
</dbReference>
<keyword evidence="1 3" id="KW-0732">Signal</keyword>
<feature type="signal peptide" evidence="3">
    <location>
        <begin position="1"/>
        <end position="31"/>
    </location>
</feature>
<dbReference type="InterPro" id="IPR050966">
    <property type="entry name" value="Glutamyl_endopeptidase"/>
</dbReference>
<sequence length="368" mass="38719">MNIRTSRRAAAALLSLALLPATLAGATVAQARTPSPEPKVTVGEQTTDPQKVRDFWTAERVQEALANEKKDQAAFDRKSAAATGESRRRPVEQIRPAQSAPAVSGRTIAPLAAGSVVPEMPYAQPVPFPQSQPAVMVGKILFTAKDGTTHGCTGSSIVTANKNTVWTAGHCVHPGDGSGAEGFYNDIVFIPGFKKNDQAPEGYDAPWGEWAARAKVAPTAWTADGDMFWGDMAAFTVVPPAGYTNLTDTLGAFGYKFGSGPDWSDIIDAGFPGDGYQRTDMDGFTQFYCTGNAQDATPFFPVDDRLEVDCDMGHGASGGPMSTPEGQIVGANSHGEEDSAGNISSALLYSSAHADNAIDVINRIGTLS</sequence>
<feature type="compositionally biased region" description="Basic and acidic residues" evidence="2">
    <location>
        <begin position="67"/>
        <end position="92"/>
    </location>
</feature>
<evidence type="ECO:0000313" key="5">
    <source>
        <dbReference type="Proteomes" id="UP000516428"/>
    </source>
</evidence>
<dbReference type="Gene3D" id="2.40.10.10">
    <property type="entry name" value="Trypsin-like serine proteases"/>
    <property type="match status" value="2"/>
</dbReference>
<dbReference type="AlphaFoldDB" id="A0A7H1B0Y1"/>
<organism evidence="4 5">
    <name type="scientific">Streptomyces xanthii</name>
    <dbReference type="NCBI Taxonomy" id="2768069"/>
    <lineage>
        <taxon>Bacteria</taxon>
        <taxon>Bacillati</taxon>
        <taxon>Actinomycetota</taxon>
        <taxon>Actinomycetes</taxon>
        <taxon>Kitasatosporales</taxon>
        <taxon>Streptomycetaceae</taxon>
        <taxon>Streptomyces</taxon>
    </lineage>
</organism>
<evidence type="ECO:0000256" key="2">
    <source>
        <dbReference type="SAM" id="MobiDB-lite"/>
    </source>
</evidence>
<dbReference type="SUPFAM" id="SSF50494">
    <property type="entry name" value="Trypsin-like serine proteases"/>
    <property type="match status" value="1"/>
</dbReference>
<dbReference type="EMBL" id="CP061281">
    <property type="protein sequence ID" value="QNS02386.1"/>
    <property type="molecule type" value="Genomic_DNA"/>
</dbReference>
<evidence type="ECO:0008006" key="6">
    <source>
        <dbReference type="Google" id="ProtNLM"/>
    </source>
</evidence>
<dbReference type="Proteomes" id="UP000516428">
    <property type="component" value="Chromosome"/>
</dbReference>
<accession>A0A7H1B0Y1</accession>
<protein>
    <recommendedName>
        <fullName evidence="6">Peptidase</fullName>
    </recommendedName>
</protein>
<evidence type="ECO:0000256" key="3">
    <source>
        <dbReference type="SAM" id="SignalP"/>
    </source>
</evidence>
<evidence type="ECO:0000256" key="1">
    <source>
        <dbReference type="ARBA" id="ARBA00022729"/>
    </source>
</evidence>
<reference evidence="4 5" key="1">
    <citation type="submission" date="2020-09" db="EMBL/GenBank/DDBJ databases">
        <title>A novel species.</title>
        <authorList>
            <person name="Gao J."/>
        </authorList>
    </citation>
    <scope>NUCLEOTIDE SEQUENCE [LARGE SCALE GENOMIC DNA]</scope>
    <source>
        <strain evidence="4 5">CRXT-Y-14</strain>
    </source>
</reference>
<keyword evidence="5" id="KW-1185">Reference proteome</keyword>
<dbReference type="KEGG" id="sxn:IAG42_01340"/>
<dbReference type="InterPro" id="IPR009003">
    <property type="entry name" value="Peptidase_S1_PA"/>
</dbReference>